<dbReference type="InParanoid" id="A0A194RUH7"/>
<dbReference type="EMBL" id="KQ459833">
    <property type="protein sequence ID" value="KPJ19791.1"/>
    <property type="molecule type" value="Genomic_DNA"/>
</dbReference>
<reference evidence="4 5" key="1">
    <citation type="journal article" date="2015" name="Nat. Commun.">
        <title>Outbred genome sequencing and CRISPR/Cas9 gene editing in butterflies.</title>
        <authorList>
            <person name="Li X."/>
            <person name="Fan D."/>
            <person name="Zhang W."/>
            <person name="Liu G."/>
            <person name="Zhang L."/>
            <person name="Zhao L."/>
            <person name="Fang X."/>
            <person name="Chen L."/>
            <person name="Dong Y."/>
            <person name="Chen Y."/>
            <person name="Ding Y."/>
            <person name="Zhao R."/>
            <person name="Feng M."/>
            <person name="Zhu Y."/>
            <person name="Feng Y."/>
            <person name="Jiang X."/>
            <person name="Zhu D."/>
            <person name="Xiang H."/>
            <person name="Feng X."/>
            <person name="Li S."/>
            <person name="Wang J."/>
            <person name="Zhang G."/>
            <person name="Kronforst M.R."/>
            <person name="Wang W."/>
        </authorList>
    </citation>
    <scope>NUCLEOTIDE SEQUENCE [LARGE SCALE GENOMIC DNA]</scope>
    <source>
        <strain evidence="4">Ya'a_city_454_Pm</strain>
        <tissue evidence="4">Whole body</tissue>
    </source>
</reference>
<name>A0A194RUH7_PAPMA</name>
<evidence type="ECO:0000256" key="1">
    <source>
        <dbReference type="ARBA" id="ARBA00005261"/>
    </source>
</evidence>
<dbReference type="PANTHER" id="PTHR15069">
    <property type="entry name" value="PROTEASOME ASSEMBLY CHAPERONE 1"/>
    <property type="match status" value="1"/>
</dbReference>
<accession>A0A194RUH7</accession>
<gene>
    <name evidence="4" type="ORF">RR48_07390</name>
</gene>
<dbReference type="AlphaFoldDB" id="A0A194RUH7"/>
<evidence type="ECO:0000256" key="3">
    <source>
        <dbReference type="ARBA" id="ARBA00023186"/>
    </source>
</evidence>
<evidence type="ECO:0000313" key="5">
    <source>
        <dbReference type="Proteomes" id="UP000053240"/>
    </source>
</evidence>
<dbReference type="Proteomes" id="UP000053240">
    <property type="component" value="Unassembled WGS sequence"/>
</dbReference>
<dbReference type="GO" id="GO:0005783">
    <property type="term" value="C:endoplasmic reticulum"/>
    <property type="evidence" value="ECO:0007669"/>
    <property type="project" value="InterPro"/>
</dbReference>
<sequence length="192" mass="22625">MSLFGEIVEPASRTIWEDWDDVLPESDDSKLQWQNKIEISQDIDTFYFIDGKYLNYFIDLQSQQLQLINEIKELNLRLYKIKLLNKYLCTIRDYDIVLSSEIVQLLEPYLESCKNVMTIQTIPISEYRSTQFHVQPCVIRGLYTSEIANKSEFEFPKLEQPNIISGVAAGGKNKYLMDPKYYICRDVYYDIV</sequence>
<dbReference type="PANTHER" id="PTHR15069:SF1">
    <property type="entry name" value="PROTEASOME ASSEMBLY CHAPERONE 1"/>
    <property type="match status" value="1"/>
</dbReference>
<keyword evidence="5" id="KW-1185">Reference proteome</keyword>
<evidence type="ECO:0000313" key="4">
    <source>
        <dbReference type="EMBL" id="KPJ19791.1"/>
    </source>
</evidence>
<dbReference type="FunCoup" id="A0A194RUH7">
    <property type="interactions" value="69"/>
</dbReference>
<dbReference type="STRING" id="76193.A0A194RUH7"/>
<evidence type="ECO:0000256" key="2">
    <source>
        <dbReference type="ARBA" id="ARBA00019180"/>
    </source>
</evidence>
<dbReference type="GO" id="GO:0080129">
    <property type="term" value="P:proteasome core complex assembly"/>
    <property type="evidence" value="ECO:0007669"/>
    <property type="project" value="TreeGrafter"/>
</dbReference>
<protein>
    <recommendedName>
        <fullName evidence="2">Proteasome assembly chaperone 1</fullName>
    </recommendedName>
</protein>
<organism evidence="4 5">
    <name type="scientific">Papilio machaon</name>
    <name type="common">Old World swallowtail butterfly</name>
    <dbReference type="NCBI Taxonomy" id="76193"/>
    <lineage>
        <taxon>Eukaryota</taxon>
        <taxon>Metazoa</taxon>
        <taxon>Ecdysozoa</taxon>
        <taxon>Arthropoda</taxon>
        <taxon>Hexapoda</taxon>
        <taxon>Insecta</taxon>
        <taxon>Pterygota</taxon>
        <taxon>Neoptera</taxon>
        <taxon>Endopterygota</taxon>
        <taxon>Lepidoptera</taxon>
        <taxon>Glossata</taxon>
        <taxon>Ditrysia</taxon>
        <taxon>Papilionoidea</taxon>
        <taxon>Papilionidae</taxon>
        <taxon>Papilioninae</taxon>
        <taxon>Papilio</taxon>
    </lineage>
</organism>
<dbReference type="GO" id="GO:0070628">
    <property type="term" value="F:proteasome binding"/>
    <property type="evidence" value="ECO:0007669"/>
    <property type="project" value="TreeGrafter"/>
</dbReference>
<dbReference type="InterPro" id="IPR016565">
    <property type="entry name" value="Proteasome_assmbl_chp_1"/>
</dbReference>
<proteinExistence type="inferred from homology"/>
<keyword evidence="3" id="KW-0143">Chaperone</keyword>
<comment type="similarity">
    <text evidence="1">Belongs to the PSMG1 family.</text>
</comment>